<evidence type="ECO:0000256" key="5">
    <source>
        <dbReference type="ARBA" id="ARBA00023136"/>
    </source>
</evidence>
<dbReference type="EMBL" id="BAAAYN010000004">
    <property type="protein sequence ID" value="GAA3382874.1"/>
    <property type="molecule type" value="Genomic_DNA"/>
</dbReference>
<dbReference type="RefSeq" id="WP_345726425.1">
    <property type="nucleotide sequence ID" value="NZ_BAAAYN010000004.1"/>
</dbReference>
<keyword evidence="4" id="KW-0808">Transferase</keyword>
<evidence type="ECO:0000256" key="7">
    <source>
        <dbReference type="SAM" id="MobiDB-lite"/>
    </source>
</evidence>
<evidence type="ECO:0000256" key="4">
    <source>
        <dbReference type="ARBA" id="ARBA00022679"/>
    </source>
</evidence>
<evidence type="ECO:0000256" key="1">
    <source>
        <dbReference type="ARBA" id="ARBA00004533"/>
    </source>
</evidence>
<dbReference type="PANTHER" id="PTHR30606">
    <property type="entry name" value="LIPID A BIOSYNTHESIS LAUROYL ACYLTRANSFERASE"/>
    <property type="match status" value="1"/>
</dbReference>
<evidence type="ECO:0000313" key="9">
    <source>
        <dbReference type="Proteomes" id="UP001501676"/>
    </source>
</evidence>
<name>A0ABP6SRT7_9ACTN</name>
<comment type="subcellular location">
    <subcellularLocation>
        <location evidence="1">Cell inner membrane</location>
    </subcellularLocation>
</comment>
<reference evidence="9" key="1">
    <citation type="journal article" date="2019" name="Int. J. Syst. Evol. Microbiol.">
        <title>The Global Catalogue of Microorganisms (GCM) 10K type strain sequencing project: providing services to taxonomists for standard genome sequencing and annotation.</title>
        <authorList>
            <consortium name="The Broad Institute Genomics Platform"/>
            <consortium name="The Broad Institute Genome Sequencing Center for Infectious Disease"/>
            <person name="Wu L."/>
            <person name="Ma J."/>
        </authorList>
    </citation>
    <scope>NUCLEOTIDE SEQUENCE [LARGE SCALE GENOMIC DNA]</scope>
    <source>
        <strain evidence="9">JCM 9458</strain>
    </source>
</reference>
<evidence type="ECO:0000256" key="6">
    <source>
        <dbReference type="ARBA" id="ARBA00023315"/>
    </source>
</evidence>
<keyword evidence="3" id="KW-0997">Cell inner membrane</keyword>
<evidence type="ECO:0000256" key="3">
    <source>
        <dbReference type="ARBA" id="ARBA00022519"/>
    </source>
</evidence>
<evidence type="ECO:0000256" key="2">
    <source>
        <dbReference type="ARBA" id="ARBA00022475"/>
    </source>
</evidence>
<keyword evidence="2" id="KW-1003">Cell membrane</keyword>
<feature type="region of interest" description="Disordered" evidence="7">
    <location>
        <begin position="250"/>
        <end position="276"/>
    </location>
</feature>
<dbReference type="Pfam" id="PF03279">
    <property type="entry name" value="Lip_A_acyltrans"/>
    <property type="match status" value="1"/>
</dbReference>
<evidence type="ECO:0000313" key="8">
    <source>
        <dbReference type="EMBL" id="GAA3382874.1"/>
    </source>
</evidence>
<protein>
    <submittedName>
        <fullName evidence="8">Phosphatidylinositol mannoside acyltransferase</fullName>
    </submittedName>
</protein>
<dbReference type="GO" id="GO:0016746">
    <property type="term" value="F:acyltransferase activity"/>
    <property type="evidence" value="ECO:0007669"/>
    <property type="project" value="UniProtKB-KW"/>
</dbReference>
<keyword evidence="9" id="KW-1185">Reference proteome</keyword>
<organism evidence="8 9">
    <name type="scientific">Cryptosporangium minutisporangium</name>
    <dbReference type="NCBI Taxonomy" id="113569"/>
    <lineage>
        <taxon>Bacteria</taxon>
        <taxon>Bacillati</taxon>
        <taxon>Actinomycetota</taxon>
        <taxon>Actinomycetes</taxon>
        <taxon>Cryptosporangiales</taxon>
        <taxon>Cryptosporangiaceae</taxon>
        <taxon>Cryptosporangium</taxon>
    </lineage>
</organism>
<gene>
    <name evidence="8" type="ORF">GCM10020369_06520</name>
</gene>
<accession>A0ABP6SRT7</accession>
<dbReference type="InterPro" id="IPR004960">
    <property type="entry name" value="LipA_acyltrans"/>
</dbReference>
<dbReference type="Proteomes" id="UP001501676">
    <property type="component" value="Unassembled WGS sequence"/>
</dbReference>
<proteinExistence type="predicted"/>
<sequence length="353" mass="38401">MNERVTSAAYAAGWKLIRVLPERPVRRLFEAGAGWFAGRGGAGPRRLAANLRRVVGPEMSEDELNRLVKRGLQSYARYYHEAFRLPEWSHEDIQQRFVLENAEVLDRAVAAGRGVVVALPHAGNWDLAGAWATLHGVPVTTVAERLKPEDVYQRFLAFRRALGMEILPLTGASRPPLDVLTERLRDGRVVVLLADRDLSARGVEVDFFGERTKMPAGPAVLALRTGAPLYGLALWTDGPATRARLIGPIETGPEAAPRSAVATEAATSAPDATQAEVHADGDAVDGGARSDGGSPQSVVMERADHRDPARIAAVTQRVADALAEGIAEHPSDWHMLQPLWLADLPPRRRRTTD</sequence>
<dbReference type="PANTHER" id="PTHR30606:SF10">
    <property type="entry name" value="PHOSPHATIDYLINOSITOL MANNOSIDE ACYLTRANSFERASE"/>
    <property type="match status" value="1"/>
</dbReference>
<keyword evidence="5" id="KW-0472">Membrane</keyword>
<dbReference type="CDD" id="cd07984">
    <property type="entry name" value="LPLAT_LABLAT-like"/>
    <property type="match status" value="1"/>
</dbReference>
<keyword evidence="6 8" id="KW-0012">Acyltransferase</keyword>
<dbReference type="NCBIfam" id="NF005919">
    <property type="entry name" value="PRK07920.1"/>
    <property type="match status" value="1"/>
</dbReference>
<comment type="caution">
    <text evidence="8">The sequence shown here is derived from an EMBL/GenBank/DDBJ whole genome shotgun (WGS) entry which is preliminary data.</text>
</comment>